<accession>A0A9D4K440</accession>
<dbReference type="Proteomes" id="UP000828390">
    <property type="component" value="Unassembled WGS sequence"/>
</dbReference>
<protein>
    <submittedName>
        <fullName evidence="1">Uncharacterized protein</fullName>
    </submittedName>
</protein>
<gene>
    <name evidence="1" type="ORF">DPMN_105906</name>
</gene>
<organism evidence="1 2">
    <name type="scientific">Dreissena polymorpha</name>
    <name type="common">Zebra mussel</name>
    <name type="synonym">Mytilus polymorpha</name>
    <dbReference type="NCBI Taxonomy" id="45954"/>
    <lineage>
        <taxon>Eukaryota</taxon>
        <taxon>Metazoa</taxon>
        <taxon>Spiralia</taxon>
        <taxon>Lophotrochozoa</taxon>
        <taxon>Mollusca</taxon>
        <taxon>Bivalvia</taxon>
        <taxon>Autobranchia</taxon>
        <taxon>Heteroconchia</taxon>
        <taxon>Euheterodonta</taxon>
        <taxon>Imparidentia</taxon>
        <taxon>Neoheterodontei</taxon>
        <taxon>Myida</taxon>
        <taxon>Dreissenoidea</taxon>
        <taxon>Dreissenidae</taxon>
        <taxon>Dreissena</taxon>
    </lineage>
</organism>
<reference evidence="1" key="2">
    <citation type="submission" date="2020-11" db="EMBL/GenBank/DDBJ databases">
        <authorList>
            <person name="McCartney M.A."/>
            <person name="Auch B."/>
            <person name="Kono T."/>
            <person name="Mallez S."/>
            <person name="Becker A."/>
            <person name="Gohl D.M."/>
            <person name="Silverstein K.A.T."/>
            <person name="Koren S."/>
            <person name="Bechman K.B."/>
            <person name="Herman A."/>
            <person name="Abrahante J.E."/>
            <person name="Garbe J."/>
        </authorList>
    </citation>
    <scope>NUCLEOTIDE SEQUENCE</scope>
    <source>
        <strain evidence="1">Duluth1</strain>
        <tissue evidence="1">Whole animal</tissue>
    </source>
</reference>
<comment type="caution">
    <text evidence="1">The sequence shown here is derived from an EMBL/GenBank/DDBJ whole genome shotgun (WGS) entry which is preliminary data.</text>
</comment>
<name>A0A9D4K440_DREPO</name>
<proteinExistence type="predicted"/>
<keyword evidence="2" id="KW-1185">Reference proteome</keyword>
<evidence type="ECO:0000313" key="2">
    <source>
        <dbReference type="Proteomes" id="UP000828390"/>
    </source>
</evidence>
<sequence length="98" mass="10961">MDLLSFEENVTGHPISVSSDGHDDYINIPQNQEEAFQYYDPYDYGCSSSVSEVHEDVSIETGCEFHSESSQLLSIDLYSDVTDDVTEMSDSSVDIDSF</sequence>
<evidence type="ECO:0000313" key="1">
    <source>
        <dbReference type="EMBL" id="KAH3832614.1"/>
    </source>
</evidence>
<dbReference type="AlphaFoldDB" id="A0A9D4K440"/>
<reference evidence="1" key="1">
    <citation type="journal article" date="2019" name="bioRxiv">
        <title>The Genome of the Zebra Mussel, Dreissena polymorpha: A Resource for Invasive Species Research.</title>
        <authorList>
            <person name="McCartney M.A."/>
            <person name="Auch B."/>
            <person name="Kono T."/>
            <person name="Mallez S."/>
            <person name="Zhang Y."/>
            <person name="Obille A."/>
            <person name="Becker A."/>
            <person name="Abrahante J.E."/>
            <person name="Garbe J."/>
            <person name="Badalamenti J.P."/>
            <person name="Herman A."/>
            <person name="Mangelson H."/>
            <person name="Liachko I."/>
            <person name="Sullivan S."/>
            <person name="Sone E.D."/>
            <person name="Koren S."/>
            <person name="Silverstein K.A.T."/>
            <person name="Beckman K.B."/>
            <person name="Gohl D.M."/>
        </authorList>
    </citation>
    <scope>NUCLEOTIDE SEQUENCE</scope>
    <source>
        <strain evidence="1">Duluth1</strain>
        <tissue evidence="1">Whole animal</tissue>
    </source>
</reference>
<dbReference type="EMBL" id="JAIWYP010000004">
    <property type="protein sequence ID" value="KAH3832614.1"/>
    <property type="molecule type" value="Genomic_DNA"/>
</dbReference>